<evidence type="ECO:0000256" key="3">
    <source>
        <dbReference type="ARBA" id="ARBA00022448"/>
    </source>
</evidence>
<evidence type="ECO:0000259" key="15">
    <source>
        <dbReference type="Pfam" id="PF00593"/>
    </source>
</evidence>
<dbReference type="PANTHER" id="PTHR47234:SF2">
    <property type="entry name" value="TONB-DEPENDENT RECEPTOR"/>
    <property type="match status" value="1"/>
</dbReference>
<keyword evidence="3 11" id="KW-0813">Transport</keyword>
<feature type="chain" id="PRO_5047331513" evidence="14">
    <location>
        <begin position="30"/>
        <end position="966"/>
    </location>
</feature>
<evidence type="ECO:0000256" key="7">
    <source>
        <dbReference type="ARBA" id="ARBA00023077"/>
    </source>
</evidence>
<dbReference type="InterPro" id="IPR000531">
    <property type="entry name" value="Beta-barrel_TonB"/>
</dbReference>
<evidence type="ECO:0000256" key="13">
    <source>
        <dbReference type="RuleBase" id="RU003357"/>
    </source>
</evidence>
<comment type="subcellular location">
    <subcellularLocation>
        <location evidence="1 11">Cell outer membrane</location>
        <topology evidence="1 11">Multi-pass membrane protein</topology>
    </subcellularLocation>
</comment>
<accession>A0ABS8Q7A6</accession>
<dbReference type="Proteomes" id="UP001179361">
    <property type="component" value="Unassembled WGS sequence"/>
</dbReference>
<evidence type="ECO:0000256" key="14">
    <source>
        <dbReference type="SAM" id="SignalP"/>
    </source>
</evidence>
<dbReference type="SUPFAM" id="SSF56935">
    <property type="entry name" value="Porins"/>
    <property type="match status" value="1"/>
</dbReference>
<dbReference type="InterPro" id="IPR012910">
    <property type="entry name" value="Plug_dom"/>
</dbReference>
<dbReference type="PANTHER" id="PTHR47234">
    <property type="match status" value="1"/>
</dbReference>
<feature type="short sequence motif" description="TonB C-terminal box" evidence="12">
    <location>
        <begin position="949"/>
        <end position="966"/>
    </location>
</feature>
<dbReference type="InterPro" id="IPR039426">
    <property type="entry name" value="TonB-dep_rcpt-like"/>
</dbReference>
<evidence type="ECO:0000256" key="1">
    <source>
        <dbReference type="ARBA" id="ARBA00004571"/>
    </source>
</evidence>
<feature type="domain" description="TonB-dependent receptor plug" evidence="16">
    <location>
        <begin position="50"/>
        <end position="158"/>
    </location>
</feature>
<dbReference type="Pfam" id="PF00593">
    <property type="entry name" value="TonB_dep_Rec_b-barrel"/>
    <property type="match status" value="1"/>
</dbReference>
<dbReference type="InterPro" id="IPR010917">
    <property type="entry name" value="TonB_rcpt_CS"/>
</dbReference>
<evidence type="ECO:0000256" key="8">
    <source>
        <dbReference type="ARBA" id="ARBA00023136"/>
    </source>
</evidence>
<dbReference type="InterPro" id="IPR037066">
    <property type="entry name" value="Plug_dom_sf"/>
</dbReference>
<evidence type="ECO:0000256" key="12">
    <source>
        <dbReference type="PROSITE-ProRule" id="PRU10144"/>
    </source>
</evidence>
<sequence>MMKEKALSRAVRMSLLVAGLGAIAQPVLAQEKTAVVEVTGTRITSPGITSNSPISSITAAEIQSTQPIAVEEFFKNLPAAAPSIGQGTNNGSGGAATIDLRGLGSNRSLVLINGRRLVPYSLDGTVDTNSIPLALLNRVDLVTGGASVVYGADAVAGVANFTLKRNFTGVDISSTYGATADEKDTKRRRVDLTMGANLEDGRGNVVLSIGKTKTDPLTQGERDFGITSLNSVSGLPSGSATTVPSGFSVPVGPGGTSTLAGNWQINPTTGALVQPAVAYNTNPPNYYATGLERTQATALGNYKISDNFELYTELFFTDSTVASALAETGTFANTFNVPIGNPYIPAAARQQICDRRGIPASACVAGNATLVPMTVNRRFTELGPRYNNFDNKTLQYNIGLKGDLAGDWTYDTYYSRGTAEQIQTRQNWGSLAKVGQALNALTTTACVNPANGCVPLNVFGAAGSITPQQAAFINQSAVLRQKVEQDVFLASINGNLGETFRSPWAEDPIALSLLGERRKVTAGTQSDAASQIQGEVLGTGAPTPDRSGSFTLEEYAYEMFIPLVKNKPFIQSLNMELGYRTTSFETAGKSTDYGSWKFGGEWAPVKMLRLRGMVQKATRAPNVNELFAPAVTSLSNLATDPCQGANINRAQANTAGTLSNLCRLTGVPLSEIGSLPVPSSGQINTLVGGNTALGPESAKTRTFGFVIEPLPRLAIAVDYYKIAITDAVSRPSSADVIDRCYSTAFNPGLVMNEACAVIGRNPLNGTFNGVDSKGVARPQSNLGRFSTTGVDLSVNYRVNFSQLGMDARYGSLDLGLGANFVNEWEYQATPNAVNRNCLGFYSVACTEINGTINYKRKFNQRTTWNMGAWSVGYNWRYTSALVEEPGGATFLPAFSSIPSYNYVDLTASWNVLKNVRLTASVTNLTDKKPPIVGGTIGSTGTNSGNTFPQYYDAIGRYVTFGASVKF</sequence>
<evidence type="ECO:0000256" key="9">
    <source>
        <dbReference type="ARBA" id="ARBA00023170"/>
    </source>
</evidence>
<keyword evidence="7 13" id="KW-0798">TonB box</keyword>
<feature type="signal peptide" evidence="14">
    <location>
        <begin position="1"/>
        <end position="29"/>
    </location>
</feature>
<comment type="similarity">
    <text evidence="2 11 13">Belongs to the TonB-dependent receptor family.</text>
</comment>
<evidence type="ECO:0000256" key="10">
    <source>
        <dbReference type="ARBA" id="ARBA00023237"/>
    </source>
</evidence>
<evidence type="ECO:0000256" key="6">
    <source>
        <dbReference type="ARBA" id="ARBA00022729"/>
    </source>
</evidence>
<keyword evidence="10 11" id="KW-0998">Cell outer membrane</keyword>
<reference evidence="17" key="1">
    <citation type="submission" date="2021-11" db="EMBL/GenBank/DDBJ databases">
        <title>The complete genome of Massilia sp sp. G4R7.</title>
        <authorList>
            <person name="Liu L."/>
            <person name="Yue J."/>
            <person name="Yuan J."/>
            <person name="Yang F."/>
            <person name="Li L."/>
        </authorList>
    </citation>
    <scope>NUCLEOTIDE SEQUENCE</scope>
    <source>
        <strain evidence="17">G4R7</strain>
    </source>
</reference>
<gene>
    <name evidence="17" type="ORF">LQ564_14030</name>
</gene>
<feature type="domain" description="TonB-dependent receptor-like beta-barrel" evidence="15">
    <location>
        <begin position="381"/>
        <end position="924"/>
    </location>
</feature>
<dbReference type="PROSITE" id="PS01156">
    <property type="entry name" value="TONB_DEPENDENT_REC_2"/>
    <property type="match status" value="1"/>
</dbReference>
<keyword evidence="6 14" id="KW-0732">Signal</keyword>
<evidence type="ECO:0000256" key="2">
    <source>
        <dbReference type="ARBA" id="ARBA00009810"/>
    </source>
</evidence>
<evidence type="ECO:0000313" key="17">
    <source>
        <dbReference type="EMBL" id="MCD2517428.1"/>
    </source>
</evidence>
<evidence type="ECO:0000259" key="16">
    <source>
        <dbReference type="Pfam" id="PF07715"/>
    </source>
</evidence>
<keyword evidence="5 11" id="KW-0812">Transmembrane</keyword>
<dbReference type="EMBL" id="JAJNOC010000004">
    <property type="protein sequence ID" value="MCD2517428.1"/>
    <property type="molecule type" value="Genomic_DNA"/>
</dbReference>
<keyword evidence="9 17" id="KW-0675">Receptor</keyword>
<dbReference type="PROSITE" id="PS52016">
    <property type="entry name" value="TONB_DEPENDENT_REC_3"/>
    <property type="match status" value="1"/>
</dbReference>
<comment type="caution">
    <text evidence="17">The sequence shown here is derived from an EMBL/GenBank/DDBJ whole genome shotgun (WGS) entry which is preliminary data.</text>
</comment>
<evidence type="ECO:0000313" key="18">
    <source>
        <dbReference type="Proteomes" id="UP001179361"/>
    </source>
</evidence>
<keyword evidence="4 11" id="KW-1134">Transmembrane beta strand</keyword>
<keyword evidence="18" id="KW-1185">Reference proteome</keyword>
<dbReference type="Pfam" id="PF07715">
    <property type="entry name" value="Plug"/>
    <property type="match status" value="1"/>
</dbReference>
<proteinExistence type="inferred from homology"/>
<evidence type="ECO:0000256" key="4">
    <source>
        <dbReference type="ARBA" id="ARBA00022452"/>
    </source>
</evidence>
<dbReference type="RefSeq" id="WP_231058721.1">
    <property type="nucleotide sequence ID" value="NZ_JAJNOC010000004.1"/>
</dbReference>
<dbReference type="Gene3D" id="2.170.130.10">
    <property type="entry name" value="TonB-dependent receptor, plug domain"/>
    <property type="match status" value="1"/>
</dbReference>
<dbReference type="InterPro" id="IPR036942">
    <property type="entry name" value="Beta-barrel_TonB_sf"/>
</dbReference>
<keyword evidence="8 11" id="KW-0472">Membrane</keyword>
<evidence type="ECO:0000256" key="11">
    <source>
        <dbReference type="PROSITE-ProRule" id="PRU01360"/>
    </source>
</evidence>
<dbReference type="Gene3D" id="2.40.170.20">
    <property type="entry name" value="TonB-dependent receptor, beta-barrel domain"/>
    <property type="match status" value="1"/>
</dbReference>
<protein>
    <submittedName>
        <fullName evidence="17">TonB-dependent receptor</fullName>
    </submittedName>
</protein>
<name>A0ABS8Q7A6_9BURK</name>
<evidence type="ECO:0000256" key="5">
    <source>
        <dbReference type="ARBA" id="ARBA00022692"/>
    </source>
</evidence>
<organism evidence="17 18">
    <name type="scientific">Massilia phyllostachyos</name>
    <dbReference type="NCBI Taxonomy" id="2898585"/>
    <lineage>
        <taxon>Bacteria</taxon>
        <taxon>Pseudomonadati</taxon>
        <taxon>Pseudomonadota</taxon>
        <taxon>Betaproteobacteria</taxon>
        <taxon>Burkholderiales</taxon>
        <taxon>Oxalobacteraceae</taxon>
        <taxon>Telluria group</taxon>
        <taxon>Massilia</taxon>
    </lineage>
</organism>